<reference evidence="9 10" key="1">
    <citation type="journal article" date="2004" name="Nature">
        <title>Genome evolution in yeasts.</title>
        <authorList>
            <consortium name="Genolevures"/>
            <person name="Dujon B."/>
            <person name="Sherman D."/>
            <person name="Fischer G."/>
            <person name="Durrens P."/>
            <person name="Casaregola S."/>
            <person name="Lafontaine I."/>
            <person name="de Montigny J."/>
            <person name="Marck C."/>
            <person name="Neuveglise C."/>
            <person name="Talla E."/>
            <person name="Goffard N."/>
            <person name="Frangeul L."/>
            <person name="Aigle M."/>
            <person name="Anthouard V."/>
            <person name="Babour A."/>
            <person name="Barbe V."/>
            <person name="Barnay S."/>
            <person name="Blanchin S."/>
            <person name="Beckerich J.M."/>
            <person name="Beyne E."/>
            <person name="Bleykasten C."/>
            <person name="Boisrame A."/>
            <person name="Boyer J."/>
            <person name="Cattolico L."/>
            <person name="Confanioleri F."/>
            <person name="de Daruvar A."/>
            <person name="Despons L."/>
            <person name="Fabre E."/>
            <person name="Fairhead C."/>
            <person name="Ferry-Dumazet H."/>
            <person name="Groppi A."/>
            <person name="Hantraye F."/>
            <person name="Hennequin C."/>
            <person name="Jauniaux N."/>
            <person name="Joyet P."/>
            <person name="Kachouri R."/>
            <person name="Kerrest A."/>
            <person name="Koszul R."/>
            <person name="Lemaire M."/>
            <person name="Lesur I."/>
            <person name="Ma L."/>
            <person name="Muller H."/>
            <person name="Nicaud J.M."/>
            <person name="Nikolski M."/>
            <person name="Oztas S."/>
            <person name="Ozier-Kalogeropoulos O."/>
            <person name="Pellenz S."/>
            <person name="Potier S."/>
            <person name="Richard G.F."/>
            <person name="Straub M.L."/>
            <person name="Suleau A."/>
            <person name="Swennene D."/>
            <person name="Tekaia F."/>
            <person name="Wesolowski-Louvel M."/>
            <person name="Westhof E."/>
            <person name="Wirth B."/>
            <person name="Zeniou-Meyer M."/>
            <person name="Zivanovic I."/>
            <person name="Bolotin-Fukuhara M."/>
            <person name="Thierry A."/>
            <person name="Bouchier C."/>
            <person name="Caudron B."/>
            <person name="Scarpelli C."/>
            <person name="Gaillardin C."/>
            <person name="Weissenbach J."/>
            <person name="Wincker P."/>
            <person name="Souciet J.L."/>
        </authorList>
    </citation>
    <scope>NUCLEOTIDE SEQUENCE [LARGE SCALE GENOMIC DNA]</scope>
    <source>
        <strain evidence="10">ATCC 36239 / CBS 767 / BCRC 21394 / JCM 1990 / NBRC 0083 / IGC 2968</strain>
    </source>
</reference>
<dbReference type="GO" id="GO:0005634">
    <property type="term" value="C:nucleus"/>
    <property type="evidence" value="ECO:0007669"/>
    <property type="project" value="UniProtKB-SubCell"/>
</dbReference>
<dbReference type="OMA" id="LNPNEWM"/>
<comment type="similarity">
    <text evidence="2">Belongs to the transcriptional coactivator PC4 family.</text>
</comment>
<keyword evidence="6" id="KW-0539">Nucleus</keyword>
<dbReference type="GeneID" id="2902648"/>
<dbReference type="Proteomes" id="UP000000599">
    <property type="component" value="Chromosome E"/>
</dbReference>
<dbReference type="InterPro" id="IPR003173">
    <property type="entry name" value="PC4_C"/>
</dbReference>
<proteinExistence type="inferred from homology"/>
<gene>
    <name evidence="9" type="ordered locus">DEHA2E11044g</name>
</gene>
<dbReference type="GO" id="GO:0060261">
    <property type="term" value="P:positive regulation of transcription initiation by RNA polymerase II"/>
    <property type="evidence" value="ECO:0007669"/>
    <property type="project" value="InterPro"/>
</dbReference>
<dbReference type="RefSeq" id="XP_459788.1">
    <property type="nucleotide sequence ID" value="XM_459788.1"/>
</dbReference>
<sequence length="135" mass="15233">MAYKRSFSNKNTSDTSSSNDKVIELDKKKQITVRKFNNVNLVDIREFYVDKDTNEKKPGKKGISLTEDVWLKLVQSSSDVQDALDVLNGVEPSRKKAKQTENNDDDAADAKAEANNEDQKTDTKEEEDVSDEDAE</sequence>
<name>Q6BPT2_DEBHA</name>
<dbReference type="Pfam" id="PF02229">
    <property type="entry name" value="PC4"/>
    <property type="match status" value="1"/>
</dbReference>
<protein>
    <submittedName>
        <fullName evidence="9">DEHA2E11044p</fullName>
    </submittedName>
</protein>
<evidence type="ECO:0000256" key="6">
    <source>
        <dbReference type="ARBA" id="ARBA00023242"/>
    </source>
</evidence>
<evidence type="ECO:0000256" key="7">
    <source>
        <dbReference type="SAM" id="MobiDB-lite"/>
    </source>
</evidence>
<evidence type="ECO:0000256" key="3">
    <source>
        <dbReference type="ARBA" id="ARBA00023015"/>
    </source>
</evidence>
<dbReference type="VEuPathDB" id="FungiDB:DEHA2E11044g"/>
<dbReference type="SUPFAM" id="SSF54447">
    <property type="entry name" value="ssDNA-binding transcriptional regulator domain"/>
    <property type="match status" value="1"/>
</dbReference>
<dbReference type="STRING" id="284592.Q6BPT2"/>
<feature type="compositionally biased region" description="Low complexity" evidence="7">
    <location>
        <begin position="8"/>
        <end position="20"/>
    </location>
</feature>
<feature type="compositionally biased region" description="Acidic residues" evidence="7">
    <location>
        <begin position="124"/>
        <end position="135"/>
    </location>
</feature>
<feature type="region of interest" description="Disordered" evidence="7">
    <location>
        <begin position="1"/>
        <end position="22"/>
    </location>
</feature>
<feature type="compositionally biased region" description="Basic and acidic residues" evidence="7">
    <location>
        <begin position="108"/>
        <end position="123"/>
    </location>
</feature>
<dbReference type="AlphaFoldDB" id="Q6BPT2"/>
<keyword evidence="4" id="KW-0238">DNA-binding</keyword>
<dbReference type="Gene3D" id="2.30.31.10">
    <property type="entry name" value="Transcriptional Coactivator Pc4, Chain A"/>
    <property type="match status" value="1"/>
</dbReference>
<dbReference type="eggNOG" id="KOG2712">
    <property type="taxonomic scope" value="Eukaryota"/>
</dbReference>
<evidence type="ECO:0000256" key="4">
    <source>
        <dbReference type="ARBA" id="ARBA00023125"/>
    </source>
</evidence>
<dbReference type="KEGG" id="dha:DEHA2E11044g"/>
<dbReference type="GO" id="GO:0003677">
    <property type="term" value="F:DNA binding"/>
    <property type="evidence" value="ECO:0007669"/>
    <property type="project" value="UniProtKB-KW"/>
</dbReference>
<keyword evidence="10" id="KW-1185">Reference proteome</keyword>
<feature type="domain" description="Transcriptional coactivator p15 (PC4) C-terminal" evidence="8">
    <location>
        <begin position="24"/>
        <end position="75"/>
    </location>
</feature>
<feature type="region of interest" description="Disordered" evidence="7">
    <location>
        <begin position="89"/>
        <end position="135"/>
    </location>
</feature>
<dbReference type="InParanoid" id="Q6BPT2"/>
<dbReference type="InterPro" id="IPR045125">
    <property type="entry name" value="Sub1/Tcp4-like"/>
</dbReference>
<evidence type="ECO:0000256" key="1">
    <source>
        <dbReference type="ARBA" id="ARBA00004123"/>
    </source>
</evidence>
<dbReference type="GO" id="GO:0003713">
    <property type="term" value="F:transcription coactivator activity"/>
    <property type="evidence" value="ECO:0007669"/>
    <property type="project" value="InterPro"/>
</dbReference>
<dbReference type="OrthoDB" id="2505440at2759"/>
<dbReference type="EMBL" id="CR382137">
    <property type="protein sequence ID" value="CAG88027.1"/>
    <property type="molecule type" value="Genomic_DNA"/>
</dbReference>
<evidence type="ECO:0000313" key="10">
    <source>
        <dbReference type="Proteomes" id="UP000000599"/>
    </source>
</evidence>
<evidence type="ECO:0000259" key="8">
    <source>
        <dbReference type="Pfam" id="PF02229"/>
    </source>
</evidence>
<evidence type="ECO:0000256" key="2">
    <source>
        <dbReference type="ARBA" id="ARBA00009001"/>
    </source>
</evidence>
<feature type="compositionally biased region" description="Basic and acidic residues" evidence="7">
    <location>
        <begin position="92"/>
        <end position="101"/>
    </location>
</feature>
<keyword evidence="3" id="KW-0805">Transcription regulation</keyword>
<dbReference type="InterPro" id="IPR009044">
    <property type="entry name" value="ssDNA-bd_transcriptional_reg"/>
</dbReference>
<keyword evidence="5" id="KW-0804">Transcription</keyword>
<organism evidence="9 10">
    <name type="scientific">Debaryomyces hansenii (strain ATCC 36239 / CBS 767 / BCRC 21394 / JCM 1990 / NBRC 0083 / IGC 2968)</name>
    <name type="common">Yeast</name>
    <name type="synonym">Torulaspora hansenii</name>
    <dbReference type="NCBI Taxonomy" id="284592"/>
    <lineage>
        <taxon>Eukaryota</taxon>
        <taxon>Fungi</taxon>
        <taxon>Dikarya</taxon>
        <taxon>Ascomycota</taxon>
        <taxon>Saccharomycotina</taxon>
        <taxon>Pichiomycetes</taxon>
        <taxon>Debaryomycetaceae</taxon>
        <taxon>Debaryomyces</taxon>
    </lineage>
</organism>
<dbReference type="HOGENOM" id="CLU_144950_0_0_1"/>
<evidence type="ECO:0000313" key="9">
    <source>
        <dbReference type="EMBL" id="CAG88027.1"/>
    </source>
</evidence>
<comment type="subcellular location">
    <subcellularLocation>
        <location evidence="1">Nucleus</location>
    </subcellularLocation>
</comment>
<evidence type="ECO:0000256" key="5">
    <source>
        <dbReference type="ARBA" id="ARBA00023163"/>
    </source>
</evidence>
<accession>Q6BPT2</accession>
<dbReference type="PANTHER" id="PTHR13215">
    <property type="entry name" value="RNA POLYMERASE II TRANSCRIPTIONAL COACTIVATOR"/>
    <property type="match status" value="1"/>
</dbReference>